<feature type="domain" description="EGF-like" evidence="13">
    <location>
        <begin position="369"/>
        <end position="405"/>
    </location>
</feature>
<dbReference type="GO" id="GO:0003008">
    <property type="term" value="P:system process"/>
    <property type="evidence" value="ECO:0007669"/>
    <property type="project" value="UniProtKB-ARBA"/>
</dbReference>
<evidence type="ECO:0000256" key="3">
    <source>
        <dbReference type="ARBA" id="ARBA00022490"/>
    </source>
</evidence>
<evidence type="ECO:0000313" key="17">
    <source>
        <dbReference type="Proteomes" id="UP000785099"/>
    </source>
</evidence>
<feature type="domain" description="EGF-like" evidence="13">
    <location>
        <begin position="264"/>
        <end position="300"/>
    </location>
</feature>
<dbReference type="SMART" id="SM00032">
    <property type="entry name" value="CCP"/>
    <property type="match status" value="1"/>
</dbReference>
<feature type="disulfide bond" evidence="11">
    <location>
        <begin position="491"/>
        <end position="500"/>
    </location>
</feature>
<comment type="subcellular location">
    <subcellularLocation>
        <location evidence="1">Cytoplasm</location>
    </subcellularLocation>
    <subcellularLocation>
        <location evidence="2">Secreted</location>
    </subcellularLocation>
</comment>
<evidence type="ECO:0000256" key="4">
    <source>
        <dbReference type="ARBA" id="ARBA00022525"/>
    </source>
</evidence>
<keyword evidence="9 11" id="KW-1015">Disulfide bond</keyword>
<feature type="disulfide bond" evidence="11">
    <location>
        <begin position="605"/>
        <end position="614"/>
    </location>
</feature>
<dbReference type="PROSITE" id="PS50853">
    <property type="entry name" value="FN3"/>
    <property type="match status" value="2"/>
</dbReference>
<dbReference type="PROSITE" id="PS01187">
    <property type="entry name" value="EGF_CA"/>
    <property type="match status" value="1"/>
</dbReference>
<dbReference type="Pfam" id="PF00041">
    <property type="entry name" value="fn3"/>
    <property type="match status" value="2"/>
</dbReference>
<proteinExistence type="predicted"/>
<feature type="domain" description="Fibronectin type-III" evidence="14">
    <location>
        <begin position="740"/>
        <end position="832"/>
    </location>
</feature>
<dbReference type="GO" id="GO:0005509">
    <property type="term" value="F:calcium ion binding"/>
    <property type="evidence" value="ECO:0007669"/>
    <property type="project" value="InterPro"/>
</dbReference>
<dbReference type="InterPro" id="IPR018097">
    <property type="entry name" value="EGF_Ca-bd_CS"/>
</dbReference>
<evidence type="ECO:0000256" key="8">
    <source>
        <dbReference type="ARBA" id="ARBA00022837"/>
    </source>
</evidence>
<reference evidence="16 17" key="1">
    <citation type="journal article" date="2019" name="Gigascience">
        <title>High-coverage genomes to elucidate the evolution of penguins.</title>
        <authorList>
            <person name="Pan H."/>
            <person name="Cole T.L."/>
            <person name="Bi X."/>
            <person name="Fang M."/>
            <person name="Zhou C."/>
            <person name="Yang Z."/>
            <person name="Ksepka D.T."/>
            <person name="Hart T."/>
            <person name="Bouzat J.L."/>
            <person name="Argilla L.S."/>
            <person name="Bertelsen M.F."/>
            <person name="Boersma P.D."/>
            <person name="Bost C.A."/>
            <person name="Cherel Y."/>
            <person name="Dann P."/>
            <person name="Fiddaman S.R."/>
            <person name="Howard P."/>
            <person name="Labuschagne K."/>
            <person name="Mattern T."/>
            <person name="Miller G."/>
            <person name="Parker P."/>
            <person name="Phillips R.A."/>
            <person name="Quillfeldt P."/>
            <person name="Ryan P.G."/>
            <person name="Taylor H."/>
            <person name="Thompson D.R."/>
            <person name="Young M.J."/>
            <person name="Ellegaard M.R."/>
            <person name="Gilbert M.T.P."/>
            <person name="Sinding M.S."/>
            <person name="Pacheco G."/>
            <person name="Shepherd L.D."/>
            <person name="Tennyson A.J.D."/>
            <person name="Grosser S."/>
            <person name="Kay E."/>
            <person name="Nupen L.J."/>
            <person name="Ellenberg U."/>
            <person name="Houston D.M."/>
            <person name="Reeve A.H."/>
            <person name="Johnson K."/>
            <person name="Masello J.F."/>
            <person name="Stracke T."/>
            <person name="McKinlay B."/>
            <person name="Borboroglu P.G."/>
            <person name="Zhang D.X."/>
            <person name="Zhang G."/>
        </authorList>
    </citation>
    <scope>NUCLEOTIDE SEQUENCE [LARGE SCALE GENOMIC DNA]</scope>
    <source>
        <strain evidence="16">GAPE 212</strain>
    </source>
</reference>
<dbReference type="PROSITE" id="PS00022">
    <property type="entry name" value="EGF_1"/>
    <property type="match status" value="12"/>
</dbReference>
<dbReference type="Proteomes" id="UP000785099">
    <property type="component" value="Unassembled WGS sequence"/>
</dbReference>
<dbReference type="FunFam" id="2.10.25.10:FF:000057">
    <property type="entry name" value="protocadherin Fat 1 isoform X2"/>
    <property type="match status" value="1"/>
</dbReference>
<feature type="domain" description="EGF-like" evidence="13">
    <location>
        <begin position="113"/>
        <end position="149"/>
    </location>
</feature>
<evidence type="ECO:0000256" key="10">
    <source>
        <dbReference type="ARBA" id="ARBA00023180"/>
    </source>
</evidence>
<feature type="domain" description="EGF-like" evidence="13">
    <location>
        <begin position="465"/>
        <end position="501"/>
    </location>
</feature>
<dbReference type="FunFam" id="2.60.40.10:FF:000633">
    <property type="entry name" value="Sushi, nidogen and EGF like domains 1"/>
    <property type="match status" value="1"/>
</dbReference>
<dbReference type="InterPro" id="IPR001881">
    <property type="entry name" value="EGF-like_Ca-bd_dom"/>
</dbReference>
<dbReference type="FunFam" id="2.10.25.10:FF:000434">
    <property type="entry name" value="Predicted protein"/>
    <property type="match status" value="1"/>
</dbReference>
<dbReference type="InterPro" id="IPR000152">
    <property type="entry name" value="EGF-type_Asp/Asn_hydroxyl_site"/>
</dbReference>
<dbReference type="FunFam" id="2.60.40.10:FF:000870">
    <property type="entry name" value="sushi, nidogen and EGF-like domain-containing protein 1 isoform X3"/>
    <property type="match status" value="1"/>
</dbReference>
<evidence type="ECO:0000256" key="5">
    <source>
        <dbReference type="ARBA" id="ARBA00022536"/>
    </source>
</evidence>
<dbReference type="GO" id="GO:0005737">
    <property type="term" value="C:cytoplasm"/>
    <property type="evidence" value="ECO:0007669"/>
    <property type="project" value="UniProtKB-SubCell"/>
</dbReference>
<feature type="disulfide bond" evidence="11">
    <location>
        <begin position="290"/>
        <end position="299"/>
    </location>
</feature>
<dbReference type="FunFam" id="2.10.25.10:FF:000360">
    <property type="entry name" value="Sushi, nidogen and EGF like domains 1"/>
    <property type="match status" value="1"/>
</dbReference>
<keyword evidence="3" id="KW-0963">Cytoplasm</keyword>
<dbReference type="SMART" id="SM00179">
    <property type="entry name" value="EGF_CA"/>
    <property type="match status" value="11"/>
</dbReference>
<evidence type="ECO:0000256" key="11">
    <source>
        <dbReference type="PROSITE-ProRule" id="PRU00076"/>
    </source>
</evidence>
<feature type="domain" description="EGF-like" evidence="13">
    <location>
        <begin position="936"/>
        <end position="972"/>
    </location>
</feature>
<dbReference type="InterPro" id="IPR051830">
    <property type="entry name" value="NOTCH_homolog"/>
</dbReference>
<dbReference type="PRINTS" id="PR00010">
    <property type="entry name" value="EGFBLOOD"/>
</dbReference>
<keyword evidence="5 11" id="KW-0245">EGF-like domain</keyword>
<dbReference type="InterPro" id="IPR013783">
    <property type="entry name" value="Ig-like_fold"/>
</dbReference>
<feature type="domain" description="EGF-like" evidence="13">
    <location>
        <begin position="579"/>
        <end position="615"/>
    </location>
</feature>
<dbReference type="InterPro" id="IPR009030">
    <property type="entry name" value="Growth_fac_rcpt_cys_sf"/>
</dbReference>
<dbReference type="FunFam" id="2.10.25.10:FF:000251">
    <property type="entry name" value="sushi, nidogen and EGF-like domain-containing protein 1"/>
    <property type="match status" value="1"/>
</dbReference>
<feature type="non-terminal residue" evidence="16">
    <location>
        <position position="1"/>
    </location>
</feature>
<dbReference type="GO" id="GO:0005576">
    <property type="term" value="C:extracellular region"/>
    <property type="evidence" value="ECO:0007669"/>
    <property type="project" value="UniProtKB-SubCell"/>
</dbReference>
<dbReference type="SUPFAM" id="SSF57535">
    <property type="entry name" value="Complement control module/SCR domain"/>
    <property type="match status" value="1"/>
</dbReference>
<feature type="domain" description="EGF-like" evidence="13">
    <location>
        <begin position="152"/>
        <end position="184"/>
    </location>
</feature>
<dbReference type="GO" id="GO:0051240">
    <property type="term" value="P:positive regulation of multicellular organismal process"/>
    <property type="evidence" value="ECO:0007669"/>
    <property type="project" value="UniProtKB-ARBA"/>
</dbReference>
<dbReference type="PROSITE" id="PS50923">
    <property type="entry name" value="SUSHI"/>
    <property type="match status" value="1"/>
</dbReference>
<feature type="domain" description="EGF-like" evidence="13">
    <location>
        <begin position="70"/>
        <end position="107"/>
    </location>
</feature>
<feature type="non-terminal residue" evidence="16">
    <location>
        <position position="1003"/>
    </location>
</feature>
<dbReference type="InterPro" id="IPR013032">
    <property type="entry name" value="EGF-like_CS"/>
</dbReference>
<feature type="disulfide bond" evidence="11">
    <location>
        <begin position="97"/>
        <end position="106"/>
    </location>
</feature>
<feature type="domain" description="Fibronectin type-III" evidence="14">
    <location>
        <begin position="638"/>
        <end position="739"/>
    </location>
</feature>
<dbReference type="SUPFAM" id="SSF49265">
    <property type="entry name" value="Fibronectin type III"/>
    <property type="match status" value="1"/>
</dbReference>
<feature type="disulfide bond" evidence="11">
    <location>
        <begin position="357"/>
        <end position="366"/>
    </location>
</feature>
<dbReference type="FunFam" id="2.10.25.10:FF:000425">
    <property type="entry name" value="Eyes shut homolog"/>
    <property type="match status" value="1"/>
</dbReference>
<dbReference type="CDD" id="cd00054">
    <property type="entry name" value="EGF_CA"/>
    <property type="match status" value="9"/>
</dbReference>
<dbReference type="AlphaFoldDB" id="A0A8J4IJA2"/>
<feature type="disulfide bond" evidence="11">
    <location>
        <begin position="395"/>
        <end position="404"/>
    </location>
</feature>
<dbReference type="CDD" id="cd00033">
    <property type="entry name" value="CCP"/>
    <property type="match status" value="1"/>
</dbReference>
<dbReference type="FunFam" id="2.10.25.10:FF:000239">
    <property type="entry name" value="Sushi, nidogen and EGF-like domain-containing protein 1"/>
    <property type="match status" value="1"/>
</dbReference>
<dbReference type="InterPro" id="IPR036116">
    <property type="entry name" value="FN3_sf"/>
</dbReference>
<dbReference type="FunFam" id="2.10.25.10:FF:000122">
    <property type="entry name" value="Protein crumbs homolog 2"/>
    <property type="match status" value="1"/>
</dbReference>
<dbReference type="Gene3D" id="2.10.25.10">
    <property type="entry name" value="Laminin"/>
    <property type="match status" value="12"/>
</dbReference>
<evidence type="ECO:0000256" key="2">
    <source>
        <dbReference type="ARBA" id="ARBA00004613"/>
    </source>
</evidence>
<accession>A0A8J4IJA2</accession>
<feature type="domain" description="EGF-like" evidence="13">
    <location>
        <begin position="541"/>
        <end position="577"/>
    </location>
</feature>
<feature type="domain" description="EGF-like" evidence="13">
    <location>
        <begin position="225"/>
        <end position="261"/>
    </location>
</feature>
<evidence type="ECO:0000256" key="6">
    <source>
        <dbReference type="ARBA" id="ARBA00022729"/>
    </source>
</evidence>
<evidence type="ECO:0000313" key="16">
    <source>
        <dbReference type="EMBL" id="KAF1442592.1"/>
    </source>
</evidence>
<feature type="disulfide bond" evidence="12">
    <location>
        <begin position="436"/>
        <end position="463"/>
    </location>
</feature>
<organism evidence="16 17">
    <name type="scientific">Spheniscus mendiculus</name>
    <name type="common">Galapagos penguin</name>
    <dbReference type="NCBI Taxonomy" id="156760"/>
    <lineage>
        <taxon>Eukaryota</taxon>
        <taxon>Metazoa</taxon>
        <taxon>Chordata</taxon>
        <taxon>Craniata</taxon>
        <taxon>Vertebrata</taxon>
        <taxon>Euteleostomi</taxon>
        <taxon>Archelosauria</taxon>
        <taxon>Archosauria</taxon>
        <taxon>Dinosauria</taxon>
        <taxon>Saurischia</taxon>
        <taxon>Theropoda</taxon>
        <taxon>Coelurosauria</taxon>
        <taxon>Aves</taxon>
        <taxon>Neognathae</taxon>
        <taxon>Neoaves</taxon>
        <taxon>Aequornithes</taxon>
        <taxon>Sphenisciformes</taxon>
        <taxon>Spheniscidae</taxon>
        <taxon>Spheniscus</taxon>
    </lineage>
</organism>
<keyword evidence="7" id="KW-0677">Repeat</keyword>
<evidence type="ECO:0000256" key="12">
    <source>
        <dbReference type="PROSITE-ProRule" id="PRU00302"/>
    </source>
</evidence>
<dbReference type="Gene3D" id="2.60.40.10">
    <property type="entry name" value="Immunoglobulins"/>
    <property type="match status" value="2"/>
</dbReference>
<dbReference type="SUPFAM" id="SSF57184">
    <property type="entry name" value="Growth factor receptor domain"/>
    <property type="match status" value="2"/>
</dbReference>
<feature type="disulfide bond" evidence="11">
    <location>
        <begin position="529"/>
        <end position="538"/>
    </location>
</feature>
<dbReference type="PROSITE" id="PS01186">
    <property type="entry name" value="EGF_2"/>
    <property type="match status" value="9"/>
</dbReference>
<feature type="disulfide bond" evidence="11">
    <location>
        <begin position="251"/>
        <end position="260"/>
    </location>
</feature>
<evidence type="ECO:0000259" key="14">
    <source>
        <dbReference type="PROSITE" id="PS50853"/>
    </source>
</evidence>
<keyword evidence="8" id="KW-0106">Calcium</keyword>
<comment type="caution">
    <text evidence="11">Lacks conserved residue(s) required for the propagation of feature annotation.</text>
</comment>
<name>A0A8J4IJA2_SPHME</name>
<feature type="disulfide bond" evidence="11">
    <location>
        <begin position="567"/>
        <end position="576"/>
    </location>
</feature>
<dbReference type="PANTHER" id="PTHR24033:SF224">
    <property type="entry name" value="C-TYPE LECTIN"/>
    <property type="match status" value="1"/>
</dbReference>
<dbReference type="EMBL" id="VUKU01009407">
    <property type="protein sequence ID" value="KAF1442592.1"/>
    <property type="molecule type" value="Genomic_DNA"/>
</dbReference>
<dbReference type="InterPro" id="IPR000436">
    <property type="entry name" value="Sushi_SCR_CCP_dom"/>
</dbReference>
<evidence type="ECO:0000256" key="1">
    <source>
        <dbReference type="ARBA" id="ARBA00004496"/>
    </source>
</evidence>
<dbReference type="InterPro" id="IPR003961">
    <property type="entry name" value="FN3_dom"/>
</dbReference>
<keyword evidence="17" id="KW-1185">Reference proteome</keyword>
<feature type="disulfide bond" evidence="11">
    <location>
        <begin position="139"/>
        <end position="148"/>
    </location>
</feature>
<dbReference type="SMART" id="SM00060">
    <property type="entry name" value="FN3"/>
    <property type="match status" value="2"/>
</dbReference>
<dbReference type="PANTHER" id="PTHR24033">
    <property type="entry name" value="EGF-LIKE DOMAIN-CONTAINING PROTEIN"/>
    <property type="match status" value="1"/>
</dbReference>
<sequence>GTASTWLITTPVCAWSPLLDSAARQVPAPACALGRPRPGTHPHMLQWPSWPLSQGWALLITCLLAFPAPDSSSCEDRSCRNRQTCNYIRPGRYICTCSPGYYGNNCQYGGPRVPGACLSHPCQNAGSCLETEQGYVCECREGYTGQDCRDKLSEGCECRNGGSCLEGNVTICQCPPGFFGLLCEFEVTTTPCNMNTQCPDSGYCMEYGGSYLCVCHTDYGTNHTMPSPCDSEPCLNGGSCEVHDDSYTCECPRGFLGKHCEKAKPRLCSMGPCRNGGTCREADGEYHCTCPYRFTGKHCEIGTAPRPPQGRRGGSCPARCSGPTCPLPPGKPDPCASGPCQNGGTCFHYIGKYKCDCPPGYAGRHCEIVPSPCFLSPCENGATCEDLGGGYACTCPVGYVGKHCQSEVDCGVPSEVKHAQASFNSTKVGSLAEYQCELGYTLSQHNHPRVCRLPGIWSDPPECDEIDECWSQPCLNGGQCKDRIAEFLCLCEPGYTGHHCESDVDECQSEPCKNGGTCQDLLGSFACYCPEGFVGTQCETEVDACESGPCRNGGECESYGGSYLCVCPEGFFGYHCETASDPCFSSPCGSRGYCLPSNGTHSCTCKVSYTGKSCEKVKRNVNNKNDISRPVMLTTRTRPRPVEGFEIMNVTASAITVQWALHRLKHSTVSRVRVSIRQPGDLADRTVELNSSVAKYTFLDLQPGERYIVHVTTLSGLGTEDHPSESLATAPFHVWTRPLPPQNLTTSRVTATSVSMAWEQPPAGAVEGYIINVTTAQSVKSRYVPNGKLVSYTVRDLLPGQRYRLSVTAVQNTEQGQVHSEPIHLYVATLQRDGAPEGRWSQSGHPRVLRNRLPPAFLPELRLLADHDTVEELSPAPRFTELVDGRGRISARFGTALSKSITVKTQPEAPVKLENVEVSSQGSLALQLREAKSKSEGQNCSTNPCRNGGTCARNAESYHCDCRPGFKGRFCELACKKVPHLCTRLYSETKSFPVWEGGTCHYL</sequence>
<dbReference type="PROSITE" id="PS00010">
    <property type="entry name" value="ASX_HYDROXYL"/>
    <property type="match status" value="3"/>
</dbReference>
<feature type="domain" description="EGF-like" evidence="13">
    <location>
        <begin position="331"/>
        <end position="367"/>
    </location>
</feature>
<dbReference type="SMART" id="SM00181">
    <property type="entry name" value="EGF"/>
    <property type="match status" value="13"/>
</dbReference>
<gene>
    <name evidence="16" type="primary">SNED1</name>
    <name evidence="16" type="ORF">FQV24_0015663</name>
</gene>
<keyword evidence="6" id="KW-0732">Signal</keyword>
<dbReference type="PROSITE" id="PS50026">
    <property type="entry name" value="EGF_3"/>
    <property type="match status" value="12"/>
</dbReference>
<dbReference type="FunFam" id="2.10.25.10:FF:000255">
    <property type="entry name" value="Sushi, nidogen and EGF-like domains 1"/>
    <property type="match status" value="1"/>
</dbReference>
<dbReference type="Pfam" id="PF00008">
    <property type="entry name" value="EGF"/>
    <property type="match status" value="8"/>
</dbReference>
<dbReference type="Pfam" id="PF12661">
    <property type="entry name" value="hEGF"/>
    <property type="match status" value="2"/>
</dbReference>
<feature type="disulfide bond" evidence="11">
    <location>
        <begin position="962"/>
        <end position="971"/>
    </location>
</feature>
<dbReference type="InterPro" id="IPR035976">
    <property type="entry name" value="Sushi/SCR/CCP_sf"/>
</dbReference>
<dbReference type="FunFam" id="2.10.25.10:FF:000066">
    <property type="entry name" value="FAT atypical cadherin 4"/>
    <property type="match status" value="1"/>
</dbReference>
<feature type="domain" description="Sushi" evidence="15">
    <location>
        <begin position="408"/>
        <end position="465"/>
    </location>
</feature>
<evidence type="ECO:0000259" key="15">
    <source>
        <dbReference type="PROSITE" id="PS50923"/>
    </source>
</evidence>
<feature type="disulfide bond" evidence="11">
    <location>
        <begin position="174"/>
        <end position="183"/>
    </location>
</feature>
<keyword evidence="10" id="KW-0325">Glycoprotein</keyword>
<keyword evidence="4" id="KW-0964">Secreted</keyword>
<evidence type="ECO:0000256" key="7">
    <source>
        <dbReference type="ARBA" id="ARBA00022737"/>
    </source>
</evidence>
<comment type="caution">
    <text evidence="16">The sequence shown here is derived from an EMBL/GenBank/DDBJ whole genome shotgun (WGS) entry which is preliminary data.</text>
</comment>
<evidence type="ECO:0000256" key="9">
    <source>
        <dbReference type="ARBA" id="ARBA00023157"/>
    </source>
</evidence>
<dbReference type="SUPFAM" id="SSF57196">
    <property type="entry name" value="EGF/Laminin"/>
    <property type="match status" value="7"/>
</dbReference>
<dbReference type="FunFam" id="2.10.25.10:FF:000004">
    <property type="entry name" value="Neurogenic locus notch 1"/>
    <property type="match status" value="1"/>
</dbReference>
<evidence type="ECO:0000259" key="13">
    <source>
        <dbReference type="PROSITE" id="PS50026"/>
    </source>
</evidence>
<feature type="domain" description="EGF-like" evidence="13">
    <location>
        <begin position="503"/>
        <end position="539"/>
    </location>
</feature>
<dbReference type="CDD" id="cd00063">
    <property type="entry name" value="FN3"/>
    <property type="match status" value="2"/>
</dbReference>
<keyword evidence="12" id="KW-0768">Sushi</keyword>
<protein>
    <submittedName>
        <fullName evidence="16">Sushi, nidogen and EGF-like domain-containing protein 1</fullName>
    </submittedName>
</protein>
<dbReference type="InterPro" id="IPR000742">
    <property type="entry name" value="EGF"/>
</dbReference>